<dbReference type="GO" id="GO:0043813">
    <property type="term" value="F:phosphatidylinositol-3,5-bisphosphate 5-phosphatase activity"/>
    <property type="evidence" value="ECO:0007669"/>
    <property type="project" value="InterPro"/>
</dbReference>
<accession>D8M827</accession>
<sequence length="246" mass="28174">MLCPIQEATILVANNGKGNLCSMQDAKKEIICFLQFDSSEKLQEMLKAQEKYGDLFKHEYRNEDPITTPSDFENNLRNVQYHFKSPIPTCYSNFMIYRTYRYLYLVAEVPDCHGDGFRLLKIELCEPGTLSEPLSDIIFDDERTYSKNEIQILLRTLHDGNKSMGGLTLVTSAKAILGFIRFVRCYYLVVVTETKPEGIIMGHVIYSITNSEVIPLKIEPSSKNKLKSLLSLKSEEDVSFPRGFQE</sequence>
<evidence type="ECO:0000313" key="3">
    <source>
        <dbReference type="Proteomes" id="UP000008312"/>
    </source>
</evidence>
<name>D8M827_BLAHO</name>
<dbReference type="GeneID" id="24922869"/>
<keyword evidence="1" id="KW-0378">Hydrolase</keyword>
<reference evidence="2" key="1">
    <citation type="submission" date="2010-02" db="EMBL/GenBank/DDBJ databases">
        <title>Sequencing and annotation of the Blastocystis hominis genome.</title>
        <authorList>
            <person name="Wincker P."/>
        </authorList>
    </citation>
    <scope>NUCLEOTIDE SEQUENCE</scope>
    <source>
        <strain evidence="2">Singapore isolate B</strain>
    </source>
</reference>
<dbReference type="EMBL" id="FN668683">
    <property type="protein sequence ID" value="CBK24216.2"/>
    <property type="molecule type" value="Genomic_DNA"/>
</dbReference>
<dbReference type="PANTHER" id="PTHR45738:SF5">
    <property type="entry name" value="POLYPHOSPHOINOSITIDE PHOSPHATASE"/>
    <property type="match status" value="1"/>
</dbReference>
<dbReference type="InParanoid" id="D8M827"/>
<dbReference type="OrthoDB" id="405996at2759"/>
<dbReference type="Proteomes" id="UP000008312">
    <property type="component" value="Unassembled WGS sequence"/>
</dbReference>
<dbReference type="InterPro" id="IPR043573">
    <property type="entry name" value="Fig4-like"/>
</dbReference>
<gene>
    <name evidence="2" type="ORF">GSBLH_T00006745001</name>
</gene>
<dbReference type="AlphaFoldDB" id="D8M827"/>
<organism evidence="2">
    <name type="scientific">Blastocystis hominis</name>
    <dbReference type="NCBI Taxonomy" id="12968"/>
    <lineage>
        <taxon>Eukaryota</taxon>
        <taxon>Sar</taxon>
        <taxon>Stramenopiles</taxon>
        <taxon>Bigyra</taxon>
        <taxon>Opalozoa</taxon>
        <taxon>Opalinata</taxon>
        <taxon>Blastocystidae</taxon>
        <taxon>Blastocystis</taxon>
    </lineage>
</organism>
<dbReference type="RefSeq" id="XP_012898264.1">
    <property type="nucleotide sequence ID" value="XM_013042810.1"/>
</dbReference>
<dbReference type="GO" id="GO:0046856">
    <property type="term" value="P:phosphatidylinositol dephosphorylation"/>
    <property type="evidence" value="ECO:0007669"/>
    <property type="project" value="InterPro"/>
</dbReference>
<proteinExistence type="predicted"/>
<protein>
    <submittedName>
        <fullName evidence="2">Uncharacterized protein</fullName>
    </submittedName>
</protein>
<dbReference type="PANTHER" id="PTHR45738">
    <property type="entry name" value="POLYPHOSPHOINOSITIDE PHOSPHATASE"/>
    <property type="match status" value="1"/>
</dbReference>
<evidence type="ECO:0000256" key="1">
    <source>
        <dbReference type="ARBA" id="ARBA00022801"/>
    </source>
</evidence>
<keyword evidence="3" id="KW-1185">Reference proteome</keyword>
<evidence type="ECO:0000313" key="2">
    <source>
        <dbReference type="EMBL" id="CBK24216.2"/>
    </source>
</evidence>